<keyword evidence="3" id="KW-1185">Reference proteome</keyword>
<dbReference type="Proteomes" id="UP001321477">
    <property type="component" value="Chromosome"/>
</dbReference>
<gene>
    <name evidence="2" type="ORF">GCM10025870_04830</name>
</gene>
<evidence type="ECO:0000313" key="3">
    <source>
        <dbReference type="Proteomes" id="UP001321477"/>
    </source>
</evidence>
<feature type="region of interest" description="Disordered" evidence="1">
    <location>
        <begin position="162"/>
        <end position="192"/>
    </location>
</feature>
<sequence length="192" mass="20792">MLDGAELGDILREALQEAHAHLGARLLATAEQDHGLDLVAGLQEADGALHLGLVVVLVDLETEPNLLEDRVRLVAPGFLRLLRSLVLVLAVVHDLDDRRTGVRRDFDEIEVGLLREPQCHLDLHDADLLSARAHEADLGDADTVIGTRIADACLLYSNWCSSSSGNGCRPTTRAEIQRDDARGISPRAHAAP</sequence>
<evidence type="ECO:0000313" key="2">
    <source>
        <dbReference type="EMBL" id="BDZ53410.1"/>
    </source>
</evidence>
<dbReference type="EMBL" id="AP027734">
    <property type="protein sequence ID" value="BDZ53410.1"/>
    <property type="molecule type" value="Genomic_DNA"/>
</dbReference>
<accession>A0ABM8GY47</accession>
<reference evidence="3" key="1">
    <citation type="journal article" date="2019" name="Int. J. Syst. Evol. Microbiol.">
        <title>The Global Catalogue of Microorganisms (GCM) 10K type strain sequencing project: providing services to taxonomists for standard genome sequencing and annotation.</title>
        <authorList>
            <consortium name="The Broad Institute Genomics Platform"/>
            <consortium name="The Broad Institute Genome Sequencing Center for Infectious Disease"/>
            <person name="Wu L."/>
            <person name="Ma J."/>
        </authorList>
    </citation>
    <scope>NUCLEOTIDE SEQUENCE [LARGE SCALE GENOMIC DNA]</scope>
    <source>
        <strain evidence="3">NBRC 109019</strain>
    </source>
</reference>
<proteinExistence type="predicted"/>
<name>A0ABM8GY47_9MICO</name>
<evidence type="ECO:0000256" key="1">
    <source>
        <dbReference type="SAM" id="MobiDB-lite"/>
    </source>
</evidence>
<protein>
    <submittedName>
        <fullName evidence="2">Uncharacterized protein</fullName>
    </submittedName>
</protein>
<organism evidence="2 3">
    <name type="scientific">Agromyces marinus</name>
    <dbReference type="NCBI Taxonomy" id="1389020"/>
    <lineage>
        <taxon>Bacteria</taxon>
        <taxon>Bacillati</taxon>
        <taxon>Actinomycetota</taxon>
        <taxon>Actinomycetes</taxon>
        <taxon>Micrococcales</taxon>
        <taxon>Microbacteriaceae</taxon>
        <taxon>Agromyces</taxon>
    </lineage>
</organism>